<dbReference type="AlphaFoldDB" id="A0A1E4S8Y0"/>
<evidence type="ECO:0000256" key="4">
    <source>
        <dbReference type="ARBA" id="ARBA00023235"/>
    </source>
</evidence>
<organism evidence="13 14">
    <name type="scientific">Cyberlindnera jadinii (strain ATCC 18201 / CBS 1600 / BCRC 20928 / JCM 3617 / NBRC 0987 / NRRL Y-1542)</name>
    <name type="common">Torula yeast</name>
    <name type="synonym">Candida utilis</name>
    <dbReference type="NCBI Taxonomy" id="983966"/>
    <lineage>
        <taxon>Eukaryota</taxon>
        <taxon>Fungi</taxon>
        <taxon>Dikarya</taxon>
        <taxon>Ascomycota</taxon>
        <taxon>Saccharomycotina</taxon>
        <taxon>Saccharomycetes</taxon>
        <taxon>Phaffomycetales</taxon>
        <taxon>Phaffomycetaceae</taxon>
        <taxon>Cyberlindnera</taxon>
    </lineage>
</organism>
<dbReference type="STRING" id="983966.A0A1E4S8Y0"/>
<dbReference type="GO" id="GO:0003723">
    <property type="term" value="F:RNA binding"/>
    <property type="evidence" value="ECO:0007669"/>
    <property type="project" value="InterPro"/>
</dbReference>
<evidence type="ECO:0000256" key="3">
    <source>
        <dbReference type="ARBA" id="ARBA00023128"/>
    </source>
</evidence>
<reference evidence="13 14" key="1">
    <citation type="journal article" date="2016" name="Proc. Natl. Acad. Sci. U.S.A.">
        <title>Comparative genomics of biotechnologically important yeasts.</title>
        <authorList>
            <person name="Riley R."/>
            <person name="Haridas S."/>
            <person name="Wolfe K.H."/>
            <person name="Lopes M.R."/>
            <person name="Hittinger C.T."/>
            <person name="Goeker M."/>
            <person name="Salamov A.A."/>
            <person name="Wisecaver J.H."/>
            <person name="Long T.M."/>
            <person name="Calvey C.H."/>
            <person name="Aerts A.L."/>
            <person name="Barry K.W."/>
            <person name="Choi C."/>
            <person name="Clum A."/>
            <person name="Coughlan A.Y."/>
            <person name="Deshpande S."/>
            <person name="Douglass A.P."/>
            <person name="Hanson S.J."/>
            <person name="Klenk H.-P."/>
            <person name="LaButti K.M."/>
            <person name="Lapidus A."/>
            <person name="Lindquist E.A."/>
            <person name="Lipzen A.M."/>
            <person name="Meier-Kolthoff J.P."/>
            <person name="Ohm R.A."/>
            <person name="Otillar R.P."/>
            <person name="Pangilinan J.L."/>
            <person name="Peng Y."/>
            <person name="Rokas A."/>
            <person name="Rosa C.A."/>
            <person name="Scheuner C."/>
            <person name="Sibirny A.A."/>
            <person name="Slot J.C."/>
            <person name="Stielow J.B."/>
            <person name="Sun H."/>
            <person name="Kurtzman C.P."/>
            <person name="Blackwell M."/>
            <person name="Grigoriev I.V."/>
            <person name="Jeffries T.W."/>
        </authorList>
    </citation>
    <scope>NUCLEOTIDE SEQUENCE [LARGE SCALE GENOMIC DNA]</scope>
    <source>
        <strain evidence="14">ATCC 18201 / CBS 1600 / BCRC 20928 / JCM 3617 / NBRC 0987 / NRRL Y-1542</strain>
    </source>
</reference>
<evidence type="ECO:0000256" key="9">
    <source>
        <dbReference type="ARBA" id="ARBA00041561"/>
    </source>
</evidence>
<evidence type="ECO:0000256" key="6">
    <source>
        <dbReference type="ARBA" id="ARBA00037513"/>
    </source>
</evidence>
<comment type="similarity">
    <text evidence="2">Belongs to the pseudouridine synthase RluA family.</text>
</comment>
<dbReference type="EMBL" id="KV453925">
    <property type="protein sequence ID" value="ODV75961.1"/>
    <property type="molecule type" value="Genomic_DNA"/>
</dbReference>
<evidence type="ECO:0000256" key="5">
    <source>
        <dbReference type="ARBA" id="ARBA00036927"/>
    </source>
</evidence>
<dbReference type="OrthoDB" id="428658at2759"/>
<dbReference type="PROSITE" id="PS01129">
    <property type="entry name" value="PSI_RLU"/>
    <property type="match status" value="1"/>
</dbReference>
<dbReference type="GO" id="GO:0160143">
    <property type="term" value="F:21S rRNA pseudouridine(2819) synthase activity"/>
    <property type="evidence" value="ECO:0007669"/>
    <property type="project" value="UniProtKB-EC"/>
</dbReference>
<dbReference type="InterPro" id="IPR020103">
    <property type="entry name" value="PsdUridine_synth_cat_dom_sf"/>
</dbReference>
<dbReference type="PANTHER" id="PTHR21600">
    <property type="entry name" value="MITOCHONDRIAL RNA PSEUDOURIDINE SYNTHASE"/>
    <property type="match status" value="1"/>
</dbReference>
<name>A0A1E4S8Y0_CYBJN</name>
<dbReference type="GO" id="GO:0005739">
    <property type="term" value="C:mitochondrion"/>
    <property type="evidence" value="ECO:0007669"/>
    <property type="project" value="UniProtKB-SubCell"/>
</dbReference>
<accession>A0A1E4S8Y0</accession>
<evidence type="ECO:0000256" key="7">
    <source>
        <dbReference type="ARBA" id="ARBA00038947"/>
    </source>
</evidence>
<dbReference type="InterPro" id="IPR006145">
    <property type="entry name" value="PsdUridine_synth_RsuA/RluA"/>
</dbReference>
<evidence type="ECO:0000313" key="14">
    <source>
        <dbReference type="Proteomes" id="UP000094389"/>
    </source>
</evidence>
<evidence type="ECO:0000256" key="8">
    <source>
        <dbReference type="ARBA" id="ARBA00040626"/>
    </source>
</evidence>
<dbReference type="CDD" id="cd02869">
    <property type="entry name" value="PseudoU_synth_RluA_like"/>
    <property type="match status" value="1"/>
</dbReference>
<dbReference type="PANTHER" id="PTHR21600:SF81">
    <property type="entry name" value="21S RRNA PSEUDOURIDINE(2819) SYNTHASE"/>
    <property type="match status" value="1"/>
</dbReference>
<dbReference type="InterPro" id="IPR006224">
    <property type="entry name" value="PsdUridine_synth_RluA-like_CS"/>
</dbReference>
<evidence type="ECO:0000259" key="12">
    <source>
        <dbReference type="Pfam" id="PF00849"/>
    </source>
</evidence>
<dbReference type="EC" id="5.4.99.43" evidence="7"/>
<keyword evidence="14" id="KW-1185">Reference proteome</keyword>
<comment type="subcellular location">
    <subcellularLocation>
        <location evidence="1">Mitochondrion</location>
    </subcellularLocation>
</comment>
<gene>
    <name evidence="13" type="ORF">CYBJADRAFT_165337</name>
</gene>
<evidence type="ECO:0000256" key="1">
    <source>
        <dbReference type="ARBA" id="ARBA00004173"/>
    </source>
</evidence>
<dbReference type="RefSeq" id="XP_020073000.1">
    <property type="nucleotide sequence ID" value="XM_020213996.1"/>
</dbReference>
<dbReference type="GO" id="GO:0000455">
    <property type="term" value="P:enzyme-directed rRNA pseudouridine synthesis"/>
    <property type="evidence" value="ECO:0007669"/>
    <property type="project" value="TreeGrafter"/>
</dbReference>
<feature type="domain" description="Pseudouridine synthase RsuA/RluA-like" evidence="12">
    <location>
        <begin position="36"/>
        <end position="190"/>
    </location>
</feature>
<comment type="catalytic activity">
    <reaction evidence="5">
        <text>uridine(2819) in 21S rRNA = pseudouridine(2819) in 21S rRNA</text>
        <dbReference type="Rhea" id="RHEA:42556"/>
        <dbReference type="Rhea" id="RHEA-COMP:10113"/>
        <dbReference type="Rhea" id="RHEA-COMP:10114"/>
        <dbReference type="ChEBI" id="CHEBI:65314"/>
        <dbReference type="ChEBI" id="CHEBI:65315"/>
        <dbReference type="EC" id="5.4.99.43"/>
    </reaction>
</comment>
<proteinExistence type="inferred from homology"/>
<dbReference type="OMA" id="CIITKIG"/>
<evidence type="ECO:0000256" key="2">
    <source>
        <dbReference type="ARBA" id="ARBA00010876"/>
    </source>
</evidence>
<dbReference type="Proteomes" id="UP000094389">
    <property type="component" value="Unassembled WGS sequence"/>
</dbReference>
<dbReference type="Pfam" id="PF00849">
    <property type="entry name" value="PseudoU_synth_2"/>
    <property type="match status" value="1"/>
</dbReference>
<keyword evidence="4" id="KW-0413">Isomerase</keyword>
<dbReference type="SUPFAM" id="SSF55120">
    <property type="entry name" value="Pseudouridine synthase"/>
    <property type="match status" value="1"/>
</dbReference>
<evidence type="ECO:0000256" key="11">
    <source>
        <dbReference type="ARBA" id="ARBA00042700"/>
    </source>
</evidence>
<comment type="function">
    <text evidence="6">Pseudouridylate synthase responsible for the pseudouridine-2819 formation in mitochondrial 21S rRNA. May modulate the efficiency or the fidelity of the mitochondrial translation machinery.</text>
</comment>
<dbReference type="GeneID" id="30988392"/>
<dbReference type="Gene3D" id="3.30.2350.10">
    <property type="entry name" value="Pseudouridine synthase"/>
    <property type="match status" value="1"/>
</dbReference>
<dbReference type="InterPro" id="IPR050188">
    <property type="entry name" value="RluA_PseudoU_synthase"/>
</dbReference>
<protein>
    <recommendedName>
        <fullName evidence="8">21S rRNA pseudouridine(2819) synthase</fullName>
        <ecNumber evidence="7">5.4.99.43</ecNumber>
    </recommendedName>
    <alternativeName>
        <fullName evidence="10">Pseudouridine synthase 5</fullName>
    </alternativeName>
    <alternativeName>
        <fullName evidence="9">Pseudouridylate synthase PUS5</fullName>
    </alternativeName>
    <alternativeName>
        <fullName evidence="11">Uracil hydrolyase PUS5</fullName>
    </alternativeName>
</protein>
<evidence type="ECO:0000313" key="13">
    <source>
        <dbReference type="EMBL" id="ODV75961.1"/>
    </source>
</evidence>
<evidence type="ECO:0000256" key="10">
    <source>
        <dbReference type="ARBA" id="ARBA00041978"/>
    </source>
</evidence>
<keyword evidence="3" id="KW-0496">Mitochondrion</keyword>
<sequence length="268" mass="30702">MLWNPCRMFSSKVVPPLSFGSMEYQQLFRVIAYNSQYVVFNKAPGVAVQNDDIRVPSHRRQQGLFNLLKEVDPSLRPVHRLDKVVSGGLIMARNKSSAQKFSRNLQKGGNYGYPFIRRYAALVNSKELKYSLNVHFNTETTGVITVPVEDNSNQHETTKFMIPGERHKGRSLILLELLTGKKHQIRRALAREFNSAILNDRLYGAQDCCEGLRGSIALHSSFIRTRIGQTSREHFIPVQYAHELWDGFIDSEGNFSERIQGLLTQFWE</sequence>